<dbReference type="InterPro" id="IPR036597">
    <property type="entry name" value="Fido-like_dom_sf"/>
</dbReference>
<dbReference type="SUPFAM" id="SSF140931">
    <property type="entry name" value="Fic-like"/>
    <property type="match status" value="1"/>
</dbReference>
<evidence type="ECO:0000256" key="1">
    <source>
        <dbReference type="PIRSR" id="PIRSR640198-1"/>
    </source>
</evidence>
<feature type="active site" evidence="1">
    <location>
        <position position="278"/>
    </location>
</feature>
<evidence type="ECO:0000313" key="5">
    <source>
        <dbReference type="Proteomes" id="UP000237194"/>
    </source>
</evidence>
<proteinExistence type="predicted"/>
<organism evidence="4 5">
    <name type="scientific">Pseudomonas putida</name>
    <name type="common">Arthrobacter siderocapsulatus</name>
    <dbReference type="NCBI Taxonomy" id="303"/>
    <lineage>
        <taxon>Bacteria</taxon>
        <taxon>Pseudomonadati</taxon>
        <taxon>Pseudomonadota</taxon>
        <taxon>Gammaproteobacteria</taxon>
        <taxon>Pseudomonadales</taxon>
        <taxon>Pseudomonadaceae</taxon>
        <taxon>Pseudomonas</taxon>
    </lineage>
</organism>
<feature type="binding site" evidence="2">
    <location>
        <begin position="282"/>
        <end position="289"/>
    </location>
    <ligand>
        <name>ATP</name>
        <dbReference type="ChEBI" id="CHEBI:30616"/>
    </ligand>
</feature>
<dbReference type="Gene3D" id="1.10.3290.10">
    <property type="entry name" value="Fido-like domain"/>
    <property type="match status" value="1"/>
</dbReference>
<comment type="caution">
    <text evidence="4">The sequence shown here is derived from an EMBL/GenBank/DDBJ whole genome shotgun (WGS) entry which is preliminary data.</text>
</comment>
<feature type="domain" description="Fido" evidence="3">
    <location>
        <begin position="187"/>
        <end position="340"/>
    </location>
</feature>
<name>A0A2S3W719_PSEPU</name>
<dbReference type="GO" id="GO:0005524">
    <property type="term" value="F:ATP binding"/>
    <property type="evidence" value="ECO:0007669"/>
    <property type="project" value="UniProtKB-KW"/>
</dbReference>
<dbReference type="Proteomes" id="UP000237194">
    <property type="component" value="Unassembled WGS sequence"/>
</dbReference>
<dbReference type="PROSITE" id="PS51459">
    <property type="entry name" value="FIDO"/>
    <property type="match status" value="1"/>
</dbReference>
<reference evidence="4 5" key="2">
    <citation type="submission" date="2018-03" db="EMBL/GenBank/DDBJ databases">
        <title>Draft genome of Pseudomonas putida strain KT-27.</title>
        <authorList>
            <person name="Yoshizawa S."/>
            <person name="Khan N.H."/>
            <person name="Nishimura M."/>
            <person name="Chiura H.X."/>
            <person name="Ogura Y."/>
            <person name="Hayashi T."/>
            <person name="Kogure K."/>
        </authorList>
    </citation>
    <scope>NUCLEOTIDE SEQUENCE [LARGE SCALE GENOMIC DNA]</scope>
    <source>
        <strain evidence="4 5">KT-27</strain>
    </source>
</reference>
<dbReference type="EMBL" id="MIND01000018">
    <property type="protein sequence ID" value="POF86747.1"/>
    <property type="molecule type" value="Genomic_DNA"/>
</dbReference>
<sequence length="452" mass="51335">MNIIKRPPEVITDPYSLIIAEHRDHAAQYLELAHPLDPKGRYLHFDEWRFRFPAGLDAALAWSVIKFSRNGQLSPALKLGDPPHQCRYLHTPAMHLAVSKCDQHTTTAQLEWMCSKIGESKHLQYLLNDLVEDEAISSSQLEGAATTTKAAKDLLKRSRVPRSADEKMIIGNYKMMNFAWENRDKELSEELITELHKIGVEGIDDDKYHPGAFKNTDDVVVGDGGEVVHQPPPVAGLPQRIGQLCDWINTDHTDGLSKAYMHPLIKAIILHFAIGYEHPFHDGNGRLARSLFYWFMFKKGFSAFRYIAISTLLKKAPIQYGKSYLYTETDGMDLTYFLDYQCRVLARAISKFTETYEKTAQSIMEFNAFLFQSGLYNKLSEKQRVVLNVAKQGVATEFTVSQVKDNLGCAYNTAATALNGLVELGIFQKQKVGSEWVYCMYDSDRIMKTWKG</sequence>
<reference evidence="4 5" key="1">
    <citation type="submission" date="2016-08" db="EMBL/GenBank/DDBJ databases">
        <authorList>
            <person name="Seilhamer J.J."/>
        </authorList>
    </citation>
    <scope>NUCLEOTIDE SEQUENCE [LARGE SCALE GENOMIC DNA]</scope>
    <source>
        <strain evidence="4 5">KT-27</strain>
    </source>
</reference>
<evidence type="ECO:0000259" key="3">
    <source>
        <dbReference type="PROSITE" id="PS51459"/>
    </source>
</evidence>
<accession>A0A2S3W719</accession>
<dbReference type="InterPro" id="IPR036390">
    <property type="entry name" value="WH_DNA-bd_sf"/>
</dbReference>
<feature type="binding site" evidence="2">
    <location>
        <begin position="221"/>
        <end position="229"/>
    </location>
    <ligand>
        <name>ATP</name>
        <dbReference type="ChEBI" id="CHEBI:30616"/>
    </ligand>
</feature>
<dbReference type="InterPro" id="IPR003812">
    <property type="entry name" value="Fido"/>
</dbReference>
<keyword evidence="2" id="KW-0547">Nucleotide-binding</keyword>
<evidence type="ECO:0000256" key="2">
    <source>
        <dbReference type="PIRSR" id="PIRSR640198-2"/>
    </source>
</evidence>
<gene>
    <name evidence="4" type="ORF">BGP80_01840</name>
</gene>
<evidence type="ECO:0000313" key="4">
    <source>
        <dbReference type="EMBL" id="POF86747.1"/>
    </source>
</evidence>
<dbReference type="InterPro" id="IPR040198">
    <property type="entry name" value="Fido_containing"/>
</dbReference>
<dbReference type="Pfam" id="PF02661">
    <property type="entry name" value="Fic"/>
    <property type="match status" value="1"/>
</dbReference>
<keyword evidence="2" id="KW-0067">ATP-binding</keyword>
<dbReference type="AlphaFoldDB" id="A0A2S3W719"/>
<protein>
    <submittedName>
        <fullName evidence="4">Cell filamentation protein Fic</fullName>
    </submittedName>
</protein>
<dbReference type="PANTHER" id="PTHR13504">
    <property type="entry name" value="FIDO DOMAIN-CONTAINING PROTEIN DDB_G0283145"/>
    <property type="match status" value="1"/>
</dbReference>
<dbReference type="SUPFAM" id="SSF46785">
    <property type="entry name" value="Winged helix' DNA-binding domain"/>
    <property type="match status" value="1"/>
</dbReference>
<dbReference type="PANTHER" id="PTHR13504:SF38">
    <property type="entry name" value="FIDO DOMAIN-CONTAINING PROTEIN"/>
    <property type="match status" value="1"/>
</dbReference>